<keyword evidence="1" id="KW-1133">Transmembrane helix</keyword>
<evidence type="ECO:0000313" key="3">
    <source>
        <dbReference type="Proteomes" id="UP000238701"/>
    </source>
</evidence>
<feature type="transmembrane region" description="Helical" evidence="1">
    <location>
        <begin position="154"/>
        <end position="171"/>
    </location>
</feature>
<dbReference type="OrthoDB" id="9886805at2"/>
<dbReference type="EMBL" id="OMOD01000188">
    <property type="protein sequence ID" value="SPF48946.1"/>
    <property type="molecule type" value="Genomic_DNA"/>
</dbReference>
<name>A0A2U3LAN9_9BACT</name>
<dbReference type="AlphaFoldDB" id="A0A2U3LAN9"/>
<gene>
    <name evidence="2" type="ORF">SBA1_90081</name>
</gene>
<accession>A0A2U3LAN9</accession>
<sequence length="187" mass="21960">MLFTIDSAKQFLLSKLSQQAGRDGVSLDEIEKRMFLFSEASASPDFEANEIFDEKYNGKAYESKITKLLRKAYAHDRRTEEGKQEWEDALAALRKEDFYGLVMVDQAGIPRKREALWRFELEQLPFQTIELAVIALGLLVVFRPNVLHLSLPDWVRWLAYPLFIWLVWYIGRVWQRMASKRSGLRDR</sequence>
<protein>
    <submittedName>
        <fullName evidence="2">Uncharacterized protein</fullName>
    </submittedName>
</protein>
<dbReference type="Proteomes" id="UP000238701">
    <property type="component" value="Unassembled WGS sequence"/>
</dbReference>
<proteinExistence type="predicted"/>
<evidence type="ECO:0000313" key="2">
    <source>
        <dbReference type="EMBL" id="SPF48946.1"/>
    </source>
</evidence>
<keyword evidence="1" id="KW-0472">Membrane</keyword>
<keyword evidence="1" id="KW-0812">Transmembrane</keyword>
<reference evidence="3" key="1">
    <citation type="submission" date="2018-02" db="EMBL/GenBank/DDBJ databases">
        <authorList>
            <person name="Hausmann B."/>
        </authorList>
    </citation>
    <scope>NUCLEOTIDE SEQUENCE [LARGE SCALE GENOMIC DNA]</scope>
    <source>
        <strain evidence="3">Peat soil MAG SbA1</strain>
    </source>
</reference>
<organism evidence="2 3">
    <name type="scientific">Candidatus Sulfotelmatobacter kueseliae</name>
    <dbReference type="NCBI Taxonomy" id="2042962"/>
    <lineage>
        <taxon>Bacteria</taxon>
        <taxon>Pseudomonadati</taxon>
        <taxon>Acidobacteriota</taxon>
        <taxon>Terriglobia</taxon>
        <taxon>Terriglobales</taxon>
        <taxon>Candidatus Korobacteraceae</taxon>
        <taxon>Candidatus Sulfotelmatobacter</taxon>
    </lineage>
</organism>
<evidence type="ECO:0000256" key="1">
    <source>
        <dbReference type="SAM" id="Phobius"/>
    </source>
</evidence>